<name>A0A644X7U3_9ZZZZ</name>
<sequence>MDQRIELAQQDKKYKNNCDTHNLYRRAGRSGIRQPSALIGGQTGSRMPQSEKRACREQREFSSERQWHKRPDHLQDNGHGYGRYIDTDTACLF</sequence>
<evidence type="ECO:0000313" key="2">
    <source>
        <dbReference type="EMBL" id="MPM12240.1"/>
    </source>
</evidence>
<organism evidence="2">
    <name type="scientific">bioreactor metagenome</name>
    <dbReference type="NCBI Taxonomy" id="1076179"/>
    <lineage>
        <taxon>unclassified sequences</taxon>
        <taxon>metagenomes</taxon>
        <taxon>ecological metagenomes</taxon>
    </lineage>
</organism>
<gene>
    <name evidence="2" type="ORF">SDC9_58592</name>
</gene>
<reference evidence="2" key="1">
    <citation type="submission" date="2019-08" db="EMBL/GenBank/DDBJ databases">
        <authorList>
            <person name="Kucharzyk K."/>
            <person name="Murdoch R.W."/>
            <person name="Higgins S."/>
            <person name="Loffler F."/>
        </authorList>
    </citation>
    <scope>NUCLEOTIDE SEQUENCE</scope>
</reference>
<evidence type="ECO:0000256" key="1">
    <source>
        <dbReference type="SAM" id="MobiDB-lite"/>
    </source>
</evidence>
<feature type="compositionally biased region" description="Basic and acidic residues" evidence="1">
    <location>
        <begin position="49"/>
        <end position="66"/>
    </location>
</feature>
<protein>
    <submittedName>
        <fullName evidence="2">Uncharacterized protein</fullName>
    </submittedName>
</protein>
<accession>A0A644X7U3</accession>
<proteinExistence type="predicted"/>
<dbReference type="AlphaFoldDB" id="A0A644X7U3"/>
<feature type="region of interest" description="Disordered" evidence="1">
    <location>
        <begin position="27"/>
        <end position="81"/>
    </location>
</feature>
<dbReference type="EMBL" id="VSSQ01001943">
    <property type="protein sequence ID" value="MPM12240.1"/>
    <property type="molecule type" value="Genomic_DNA"/>
</dbReference>
<comment type="caution">
    <text evidence="2">The sequence shown here is derived from an EMBL/GenBank/DDBJ whole genome shotgun (WGS) entry which is preliminary data.</text>
</comment>